<dbReference type="AlphaFoldDB" id="A0A8H4INN5"/>
<evidence type="ECO:0000256" key="1">
    <source>
        <dbReference type="SAM" id="MobiDB-lite"/>
    </source>
</evidence>
<evidence type="ECO:0000313" key="3">
    <source>
        <dbReference type="EMBL" id="KAF4302463.1"/>
    </source>
</evidence>
<evidence type="ECO:0000313" key="4">
    <source>
        <dbReference type="Proteomes" id="UP000572817"/>
    </source>
</evidence>
<evidence type="ECO:0008006" key="5">
    <source>
        <dbReference type="Google" id="ProtNLM"/>
    </source>
</evidence>
<comment type="caution">
    <text evidence="3">The sequence shown here is derived from an EMBL/GenBank/DDBJ whole genome shotgun (WGS) entry which is preliminary data.</text>
</comment>
<reference evidence="3" key="1">
    <citation type="submission" date="2020-04" db="EMBL/GenBank/DDBJ databases">
        <title>Genome Assembly and Annotation of Botryosphaeria dothidea sdau 11-99, a Latent Pathogen of Apple Fruit Ring Rot in China.</title>
        <authorList>
            <person name="Yu C."/>
            <person name="Diao Y."/>
            <person name="Lu Q."/>
            <person name="Zhao J."/>
            <person name="Cui S."/>
            <person name="Peng C."/>
            <person name="He B."/>
            <person name="Liu H."/>
        </authorList>
    </citation>
    <scope>NUCLEOTIDE SEQUENCE [LARGE SCALE GENOMIC DNA]</scope>
    <source>
        <strain evidence="3">Sdau11-99</strain>
    </source>
</reference>
<dbReference type="EMBL" id="WWBZ02000073">
    <property type="protein sequence ID" value="KAF4302463.1"/>
    <property type="molecule type" value="Genomic_DNA"/>
</dbReference>
<name>A0A8H4INN5_9PEZI</name>
<dbReference type="Proteomes" id="UP000572817">
    <property type="component" value="Unassembled WGS sequence"/>
</dbReference>
<gene>
    <name evidence="3" type="ORF">GTA08_BOTSDO09872</name>
</gene>
<protein>
    <recommendedName>
        <fullName evidence="5">Gpi anchored protein</fullName>
    </recommendedName>
</protein>
<sequence length="188" mass="18564">MQYKALALLAALVAVGSTQDIDNNDVPNVCRSVCQTTVDLTTQCDRQNDDDDSGFINCVCSTSNANSFIPECEACVAANDEADNDVRDLVRSCSFTQVSTWNSASTGTATSGTSSASITLASSATAVTTGSSATGSTTGTGSTSQTSGTTATSTGSTAAQSTGAAAPAITAGFGSLAAAILAGVPAFL</sequence>
<accession>A0A8H4INN5</accession>
<feature type="region of interest" description="Disordered" evidence="1">
    <location>
        <begin position="129"/>
        <end position="157"/>
    </location>
</feature>
<feature type="signal peptide" evidence="2">
    <location>
        <begin position="1"/>
        <end position="18"/>
    </location>
</feature>
<organism evidence="3 4">
    <name type="scientific">Botryosphaeria dothidea</name>
    <dbReference type="NCBI Taxonomy" id="55169"/>
    <lineage>
        <taxon>Eukaryota</taxon>
        <taxon>Fungi</taxon>
        <taxon>Dikarya</taxon>
        <taxon>Ascomycota</taxon>
        <taxon>Pezizomycotina</taxon>
        <taxon>Dothideomycetes</taxon>
        <taxon>Dothideomycetes incertae sedis</taxon>
        <taxon>Botryosphaeriales</taxon>
        <taxon>Botryosphaeriaceae</taxon>
        <taxon>Botryosphaeria</taxon>
    </lineage>
</organism>
<feature type="chain" id="PRO_5034292403" description="Gpi anchored protein" evidence="2">
    <location>
        <begin position="19"/>
        <end position="188"/>
    </location>
</feature>
<dbReference type="OrthoDB" id="4843554at2759"/>
<proteinExistence type="predicted"/>
<keyword evidence="4" id="KW-1185">Reference proteome</keyword>
<keyword evidence="2" id="KW-0732">Signal</keyword>
<evidence type="ECO:0000256" key="2">
    <source>
        <dbReference type="SAM" id="SignalP"/>
    </source>
</evidence>